<feature type="transmembrane region" description="Helical" evidence="7">
    <location>
        <begin position="352"/>
        <end position="371"/>
    </location>
</feature>
<dbReference type="InterPro" id="IPR018584">
    <property type="entry name" value="GT87"/>
</dbReference>
<evidence type="ECO:0000256" key="3">
    <source>
        <dbReference type="ARBA" id="ARBA00022679"/>
    </source>
</evidence>
<dbReference type="GO" id="GO:0005886">
    <property type="term" value="C:plasma membrane"/>
    <property type="evidence" value="ECO:0007669"/>
    <property type="project" value="UniProtKB-SubCell"/>
</dbReference>
<feature type="transmembrane region" description="Helical" evidence="7">
    <location>
        <begin position="403"/>
        <end position="422"/>
    </location>
</feature>
<evidence type="ECO:0000256" key="6">
    <source>
        <dbReference type="ARBA" id="ARBA00023136"/>
    </source>
</evidence>
<evidence type="ECO:0000313" key="8">
    <source>
        <dbReference type="EMBL" id="KKN84280.1"/>
    </source>
</evidence>
<feature type="transmembrane region" description="Helical" evidence="7">
    <location>
        <begin position="7"/>
        <end position="28"/>
    </location>
</feature>
<feature type="transmembrane region" description="Helical" evidence="7">
    <location>
        <begin position="160"/>
        <end position="183"/>
    </location>
</feature>
<feature type="transmembrane region" description="Helical" evidence="7">
    <location>
        <begin position="189"/>
        <end position="215"/>
    </location>
</feature>
<evidence type="ECO:0008006" key="9">
    <source>
        <dbReference type="Google" id="ProtNLM"/>
    </source>
</evidence>
<dbReference type="GO" id="GO:0016758">
    <property type="term" value="F:hexosyltransferase activity"/>
    <property type="evidence" value="ECO:0007669"/>
    <property type="project" value="InterPro"/>
</dbReference>
<comment type="caution">
    <text evidence="8">The sequence shown here is derived from an EMBL/GenBank/DDBJ whole genome shotgun (WGS) entry which is preliminary data.</text>
</comment>
<name>A0A0F9TTE5_9ZZZZ</name>
<keyword evidence="6 7" id="KW-0472">Membrane</keyword>
<accession>A0A0F9TTE5</accession>
<gene>
    <name evidence="8" type="ORF">LCGC14_0290940</name>
</gene>
<feature type="transmembrane region" description="Helical" evidence="7">
    <location>
        <begin position="329"/>
        <end position="346"/>
    </location>
</feature>
<feature type="transmembrane region" description="Helical" evidence="7">
    <location>
        <begin position="235"/>
        <end position="252"/>
    </location>
</feature>
<comment type="subcellular location">
    <subcellularLocation>
        <location evidence="1">Cell membrane</location>
        <topology evidence="1">Multi-pass membrane protein</topology>
    </subcellularLocation>
</comment>
<proteinExistence type="predicted"/>
<sequence>MNRTQQFFIIAILVNVVYLCITFFFYYFTDSFLMNMNNNDYLSFHRAGQIVIEDLPNLYNPSEYHFPFRYLPLSAYFFVPFSMLGLKWGYFLFQIFNLILNFTILYLIYKIIKVCKNRDEEELTDLEIGKLKDIFNNPKNETILFQSAIFLIILPQFMNYFLGQINLLVLFFVLTSLLCLLKVGSKNDFMGGLLLGFGVLIKPTLILLLPFVIVLNYDRKAKKLIFKFKQTLTRLSGSITLIFISALFFLIYPQMLEDFITVNLAGEYTYNIGGDLEINPSFSLTRIVLIFFEILGLESDGFVVFFIITLIILIPTYFLFIISTNHQNNLIIGYFSGIVISLIVYFDSWPHHLVLLAPFMIFFLIFNKNFAKISFFKYIHYLLAFLMVIFWGVFYLTYEFIPFNIGGLALIILLYYNLILYYKKRAL</sequence>
<organism evidence="8">
    <name type="scientific">marine sediment metagenome</name>
    <dbReference type="NCBI Taxonomy" id="412755"/>
    <lineage>
        <taxon>unclassified sequences</taxon>
        <taxon>metagenomes</taxon>
        <taxon>ecological metagenomes</taxon>
    </lineage>
</organism>
<dbReference type="AlphaFoldDB" id="A0A0F9TTE5"/>
<evidence type="ECO:0000256" key="4">
    <source>
        <dbReference type="ARBA" id="ARBA00022692"/>
    </source>
</evidence>
<feature type="transmembrane region" description="Helical" evidence="7">
    <location>
        <begin position="378"/>
        <end position="397"/>
    </location>
</feature>
<evidence type="ECO:0000256" key="7">
    <source>
        <dbReference type="SAM" id="Phobius"/>
    </source>
</evidence>
<feature type="transmembrane region" description="Helical" evidence="7">
    <location>
        <begin position="88"/>
        <end position="109"/>
    </location>
</feature>
<feature type="transmembrane region" description="Helical" evidence="7">
    <location>
        <begin position="302"/>
        <end position="322"/>
    </location>
</feature>
<evidence type="ECO:0000256" key="2">
    <source>
        <dbReference type="ARBA" id="ARBA00022475"/>
    </source>
</evidence>
<keyword evidence="5 7" id="KW-1133">Transmembrane helix</keyword>
<evidence type="ECO:0000256" key="1">
    <source>
        <dbReference type="ARBA" id="ARBA00004651"/>
    </source>
</evidence>
<keyword evidence="4 7" id="KW-0812">Transmembrane</keyword>
<reference evidence="8" key="1">
    <citation type="journal article" date="2015" name="Nature">
        <title>Complex archaea that bridge the gap between prokaryotes and eukaryotes.</title>
        <authorList>
            <person name="Spang A."/>
            <person name="Saw J.H."/>
            <person name="Jorgensen S.L."/>
            <person name="Zaremba-Niedzwiedzka K."/>
            <person name="Martijn J."/>
            <person name="Lind A.E."/>
            <person name="van Eijk R."/>
            <person name="Schleper C."/>
            <person name="Guy L."/>
            <person name="Ettema T.J."/>
        </authorList>
    </citation>
    <scope>NUCLEOTIDE SEQUENCE</scope>
</reference>
<keyword evidence="3" id="KW-0808">Transferase</keyword>
<dbReference type="EMBL" id="LAZR01000173">
    <property type="protein sequence ID" value="KKN84280.1"/>
    <property type="molecule type" value="Genomic_DNA"/>
</dbReference>
<protein>
    <recommendedName>
        <fullName evidence="9">Glycosyltransferase RgtA/B/C/D-like domain-containing protein</fullName>
    </recommendedName>
</protein>
<dbReference type="Pfam" id="PF09594">
    <property type="entry name" value="GT87"/>
    <property type="match status" value="1"/>
</dbReference>
<keyword evidence="2" id="KW-1003">Cell membrane</keyword>
<evidence type="ECO:0000256" key="5">
    <source>
        <dbReference type="ARBA" id="ARBA00022989"/>
    </source>
</evidence>